<dbReference type="EMBL" id="JAGHQM010000952">
    <property type="protein sequence ID" value="KAH0556982.1"/>
    <property type="molecule type" value="Genomic_DNA"/>
</dbReference>
<feature type="region of interest" description="Disordered" evidence="3">
    <location>
        <begin position="14"/>
        <end position="47"/>
    </location>
</feature>
<dbReference type="InterPro" id="IPR011043">
    <property type="entry name" value="Gal_Oxase/kelch_b-propeller"/>
</dbReference>
<keyword evidence="6" id="KW-1185">Reference proteome</keyword>
<sequence length="775" mass="83930">MSLWCHMKMDEARPVSFESMRKPSTEDRDHPIEAITRKESPRQRSSYKAIRVGAREHLWEGKDAEAPDVLNYNNINTVTHIQSNTIALAGDAPPVSISTRTVDGTTSRLRPDIASSPSPHVRRQREERSISEIGLESTDNSMSPKLVRLRDGEPQLPNRRCSPKKARTNPEEEPVWRESTSKENGAKFSSDSDSCEGTGLVGVTEDNNFLILPLTSNFDIASPTLHGLPQPSGPPPVANGYLWRSQNSLFLYGGLFSDKPATSPVPFSMWEFDMRTSSWNEHKNPKTSTGNNSDPGGQPVQRAAEGAGVSVPELGRGWYFGGHLDGYTTEGWSQSTPRVYVKSLLEFTYPGFQNDGVRELAGGRGVAPDDGVWRNITQGGLQESAGFPERADGVLVYVPGWAKQGILIGMAGGTNATFTQMNIVDIYDIENSTWYKQATNGPAPNIRVNPCAVVASAPDGSSFQVYLYGGQNLIPYGSQIQYDDLWILTVPSFTWINVSLSGQSNPPGRAGHTCDVWDSQMVVVGGYVGQDLSCDSPGIYVFDLSELTWKTSFTSLDGSNDKGVPGLSGSYGYRVPEAVQSVIGGDSRGGATITEPALSATAGPFQTGRAPTFTVTQSGTAVTATAVGHPASSDGNRDSRPSRGTVIATILAGVCFIAATYFGFCTWIYRRQLTLYRNHIAAAQRTSYGNSGKAVTARSSGGASSSERRGYGFRRSSNGEYTPTTQQQGGDPYQQAVDALRTMDSSTDDLMRGQEPSFLGVLLSPRRSLRVINRD</sequence>
<keyword evidence="4" id="KW-1133">Transmembrane helix</keyword>
<feature type="transmembrane region" description="Helical" evidence="4">
    <location>
        <begin position="646"/>
        <end position="669"/>
    </location>
</feature>
<protein>
    <recommendedName>
        <fullName evidence="7">Kelch repeat protein</fullName>
    </recommendedName>
</protein>
<evidence type="ECO:0000256" key="3">
    <source>
        <dbReference type="SAM" id="MobiDB-lite"/>
    </source>
</evidence>
<evidence type="ECO:0000256" key="4">
    <source>
        <dbReference type="SAM" id="Phobius"/>
    </source>
</evidence>
<organism evidence="5 6">
    <name type="scientific">Trichoglossum hirsutum</name>
    <dbReference type="NCBI Taxonomy" id="265104"/>
    <lineage>
        <taxon>Eukaryota</taxon>
        <taxon>Fungi</taxon>
        <taxon>Dikarya</taxon>
        <taxon>Ascomycota</taxon>
        <taxon>Pezizomycotina</taxon>
        <taxon>Geoglossomycetes</taxon>
        <taxon>Geoglossales</taxon>
        <taxon>Geoglossaceae</taxon>
        <taxon>Trichoglossum</taxon>
    </lineage>
</organism>
<feature type="region of interest" description="Disordered" evidence="3">
    <location>
        <begin position="280"/>
        <end position="307"/>
    </location>
</feature>
<accession>A0A9P8L9N1</accession>
<feature type="compositionally biased region" description="Polar residues" evidence="3">
    <location>
        <begin position="286"/>
        <end position="295"/>
    </location>
</feature>
<feature type="compositionally biased region" description="Polar residues" evidence="3">
    <location>
        <begin position="715"/>
        <end position="729"/>
    </location>
</feature>
<reference evidence="5" key="1">
    <citation type="submission" date="2021-03" db="EMBL/GenBank/DDBJ databases">
        <title>Comparative genomics and phylogenomic investigation of the class Geoglossomycetes provide insights into ecological specialization and systematics.</title>
        <authorList>
            <person name="Melie T."/>
            <person name="Pirro S."/>
            <person name="Miller A.N."/>
            <person name="Quandt A."/>
        </authorList>
    </citation>
    <scope>NUCLEOTIDE SEQUENCE</scope>
    <source>
        <strain evidence="5">CAQ_001_2017</strain>
    </source>
</reference>
<keyword evidence="4" id="KW-0812">Transmembrane</keyword>
<comment type="caution">
    <text evidence="5">The sequence shown here is derived from an EMBL/GenBank/DDBJ whole genome shotgun (WGS) entry which is preliminary data.</text>
</comment>
<gene>
    <name evidence="5" type="ORF">GP486_005231</name>
</gene>
<dbReference type="Proteomes" id="UP000750711">
    <property type="component" value="Unassembled WGS sequence"/>
</dbReference>
<evidence type="ECO:0000313" key="5">
    <source>
        <dbReference type="EMBL" id="KAH0556982.1"/>
    </source>
</evidence>
<evidence type="ECO:0000256" key="2">
    <source>
        <dbReference type="ARBA" id="ARBA00022737"/>
    </source>
</evidence>
<feature type="region of interest" description="Disordered" evidence="3">
    <location>
        <begin position="687"/>
        <end position="732"/>
    </location>
</feature>
<evidence type="ECO:0000256" key="1">
    <source>
        <dbReference type="ARBA" id="ARBA00022441"/>
    </source>
</evidence>
<evidence type="ECO:0000313" key="6">
    <source>
        <dbReference type="Proteomes" id="UP000750711"/>
    </source>
</evidence>
<dbReference type="AlphaFoldDB" id="A0A9P8L9N1"/>
<dbReference type="PANTHER" id="PTHR46093">
    <property type="entry name" value="ACYL-COA-BINDING DOMAIN-CONTAINING PROTEIN 5"/>
    <property type="match status" value="1"/>
</dbReference>
<dbReference type="Gene3D" id="2.120.10.80">
    <property type="entry name" value="Kelch-type beta propeller"/>
    <property type="match status" value="1"/>
</dbReference>
<dbReference type="PANTHER" id="PTHR46093:SF18">
    <property type="entry name" value="FIBRONECTIN TYPE-III DOMAIN-CONTAINING PROTEIN"/>
    <property type="match status" value="1"/>
</dbReference>
<keyword evidence="2" id="KW-0677">Repeat</keyword>
<dbReference type="Pfam" id="PF24681">
    <property type="entry name" value="Kelch_KLHDC2_KLHL20_DRC7"/>
    <property type="match status" value="1"/>
</dbReference>
<dbReference type="InterPro" id="IPR015915">
    <property type="entry name" value="Kelch-typ_b-propeller"/>
</dbReference>
<keyword evidence="1" id="KW-0880">Kelch repeat</keyword>
<dbReference type="SUPFAM" id="SSF50965">
    <property type="entry name" value="Galactose oxidase, central domain"/>
    <property type="match status" value="1"/>
</dbReference>
<proteinExistence type="predicted"/>
<keyword evidence="4" id="KW-0472">Membrane</keyword>
<evidence type="ECO:0008006" key="7">
    <source>
        <dbReference type="Google" id="ProtNLM"/>
    </source>
</evidence>
<feature type="region of interest" description="Disordered" evidence="3">
    <location>
        <begin position="101"/>
        <end position="196"/>
    </location>
</feature>
<name>A0A9P8L9N1_9PEZI</name>
<feature type="compositionally biased region" description="Basic and acidic residues" evidence="3">
    <location>
        <begin position="168"/>
        <end position="185"/>
    </location>
</feature>
<feature type="compositionally biased region" description="Basic and acidic residues" evidence="3">
    <location>
        <begin position="14"/>
        <end position="42"/>
    </location>
</feature>